<dbReference type="InterPro" id="IPR043129">
    <property type="entry name" value="ATPase_NBD"/>
</dbReference>
<dbReference type="PROSITE" id="PS00329">
    <property type="entry name" value="HSP70_2"/>
    <property type="match status" value="1"/>
</dbReference>
<dbReference type="PRINTS" id="PR00301">
    <property type="entry name" value="HEATSHOCK70"/>
</dbReference>
<dbReference type="SUPFAM" id="SSF100920">
    <property type="entry name" value="Heat shock protein 70kD (HSP70), peptide-binding domain"/>
    <property type="match status" value="1"/>
</dbReference>
<dbReference type="GO" id="GO:0016226">
    <property type="term" value="P:iron-sulfur cluster assembly"/>
    <property type="evidence" value="ECO:0007669"/>
    <property type="project" value="InterPro"/>
</dbReference>
<dbReference type="EMBL" id="CP027169">
    <property type="protein sequence ID" value="AVK05363.1"/>
    <property type="molecule type" value="Genomic_DNA"/>
</dbReference>
<dbReference type="InterPro" id="IPR029047">
    <property type="entry name" value="HSP70_peptide-bd_sf"/>
</dbReference>
<keyword evidence="2 5" id="KW-0547">Nucleotide-binding</keyword>
<evidence type="ECO:0000256" key="4">
    <source>
        <dbReference type="ARBA" id="ARBA00023186"/>
    </source>
</evidence>
<proteinExistence type="inferred from homology"/>
<name>A0A2R3IU59_9PSED</name>
<dbReference type="SUPFAM" id="SSF100934">
    <property type="entry name" value="Heat shock protein 70kD (HSP70), C-terminal subdomain"/>
    <property type="match status" value="1"/>
</dbReference>
<dbReference type="InterPro" id="IPR029048">
    <property type="entry name" value="HSP70_C_sf"/>
</dbReference>
<dbReference type="CDD" id="cd10236">
    <property type="entry name" value="ASKHA_NBD_HSP70_HscA"/>
    <property type="match status" value="1"/>
</dbReference>
<evidence type="ECO:0000256" key="2">
    <source>
        <dbReference type="ARBA" id="ARBA00022741"/>
    </source>
</evidence>
<reference evidence="7 8" key="1">
    <citation type="submission" date="2018-02" db="EMBL/GenBank/DDBJ databases">
        <title>FDA/CDC Antimicrobial Resistant Isolate Bank Genome Sequencing.</title>
        <authorList>
            <person name="Benahmed F.H."/>
            <person name="Lutgring J.D."/>
            <person name="Yoo B."/>
            <person name="Machado M."/>
            <person name="Brown A."/>
            <person name="McAllister G."/>
            <person name="Perry A."/>
            <person name="Halpin A.L."/>
            <person name="Vavikolanu K."/>
            <person name="Ott S."/>
            <person name="Zhao X."/>
            <person name="Tallon L.J."/>
            <person name="Sadzewicz L."/>
            <person name="Aluvathingal J."/>
            <person name="Nadendla S."/>
            <person name="Voskania-kordi A."/>
            <person name="Simonyan V."/>
            <person name="Patel J."/>
            <person name="Shawar R.M."/>
        </authorList>
    </citation>
    <scope>NUCLEOTIDE SEQUENCE [LARGE SCALE GENOMIC DNA]</scope>
    <source>
        <strain evidence="7 8">AR_0356</strain>
    </source>
</reference>
<dbReference type="Proteomes" id="UP000238390">
    <property type="component" value="Chromosome"/>
</dbReference>
<dbReference type="GeneID" id="77219694"/>
<dbReference type="Pfam" id="PF00012">
    <property type="entry name" value="HSP70"/>
    <property type="match status" value="1"/>
</dbReference>
<accession>A0A2R3IU59</accession>
<evidence type="ECO:0000256" key="3">
    <source>
        <dbReference type="ARBA" id="ARBA00022840"/>
    </source>
</evidence>
<dbReference type="Gene3D" id="3.30.420.40">
    <property type="match status" value="2"/>
</dbReference>
<dbReference type="SUPFAM" id="SSF53067">
    <property type="entry name" value="Actin-like ATPase domain"/>
    <property type="match status" value="2"/>
</dbReference>
<dbReference type="Gene3D" id="1.20.1270.10">
    <property type="match status" value="1"/>
</dbReference>
<protein>
    <recommendedName>
        <fullName evidence="5">Chaperone protein HscA homolog</fullName>
    </recommendedName>
</protein>
<dbReference type="GO" id="GO:0051082">
    <property type="term" value="F:unfolded protein binding"/>
    <property type="evidence" value="ECO:0007669"/>
    <property type="project" value="InterPro"/>
</dbReference>
<dbReference type="InterPro" id="IPR042039">
    <property type="entry name" value="HscA_NBD"/>
</dbReference>
<dbReference type="HAMAP" id="MF_00679">
    <property type="entry name" value="HscA"/>
    <property type="match status" value="1"/>
</dbReference>
<comment type="function">
    <text evidence="5">Chaperone involved in the maturation of iron-sulfur cluster-containing proteins. Has a low intrinsic ATPase activity which is markedly stimulated by HscB.</text>
</comment>
<dbReference type="RefSeq" id="WP_034081193.1">
    <property type="nucleotide sequence ID" value="NZ_CP020560.1"/>
</dbReference>
<dbReference type="PROSITE" id="PS01036">
    <property type="entry name" value="HSP70_3"/>
    <property type="match status" value="1"/>
</dbReference>
<gene>
    <name evidence="5 7" type="primary">hscA</name>
    <name evidence="7" type="ORF">CSB93_2456</name>
</gene>
<dbReference type="GO" id="GO:0005524">
    <property type="term" value="F:ATP binding"/>
    <property type="evidence" value="ECO:0007669"/>
    <property type="project" value="UniProtKB-KW"/>
</dbReference>
<dbReference type="GO" id="GO:0140662">
    <property type="term" value="F:ATP-dependent protein folding chaperone"/>
    <property type="evidence" value="ECO:0007669"/>
    <property type="project" value="InterPro"/>
</dbReference>
<dbReference type="Gene3D" id="2.60.34.10">
    <property type="entry name" value="Substrate Binding Domain Of DNAk, Chain A, domain 1"/>
    <property type="match status" value="1"/>
</dbReference>
<keyword evidence="4 5" id="KW-0143">Chaperone</keyword>
<evidence type="ECO:0000256" key="6">
    <source>
        <dbReference type="RuleBase" id="RU003322"/>
    </source>
</evidence>
<dbReference type="Gene3D" id="3.90.640.10">
    <property type="entry name" value="Actin, Chain A, domain 4"/>
    <property type="match status" value="1"/>
</dbReference>
<dbReference type="InterPro" id="IPR013126">
    <property type="entry name" value="Hsp_70_fam"/>
</dbReference>
<evidence type="ECO:0000313" key="8">
    <source>
        <dbReference type="Proteomes" id="UP000238390"/>
    </source>
</evidence>
<comment type="similarity">
    <text evidence="1 5 6">Belongs to the heat shock protein 70 family.</text>
</comment>
<dbReference type="AlphaFoldDB" id="A0A2R3IU59"/>
<organism evidence="7 8">
    <name type="scientific">Pseudomonas paraeruginosa</name>
    <dbReference type="NCBI Taxonomy" id="2994495"/>
    <lineage>
        <taxon>Bacteria</taxon>
        <taxon>Pseudomonadati</taxon>
        <taxon>Pseudomonadota</taxon>
        <taxon>Gammaproteobacteria</taxon>
        <taxon>Pseudomonadales</taxon>
        <taxon>Pseudomonadaceae</taxon>
        <taxon>Pseudomonas</taxon>
    </lineage>
</organism>
<dbReference type="PANTHER" id="PTHR19375">
    <property type="entry name" value="HEAT SHOCK PROTEIN 70KDA"/>
    <property type="match status" value="1"/>
</dbReference>
<evidence type="ECO:0000256" key="5">
    <source>
        <dbReference type="HAMAP-Rule" id="MF_00679"/>
    </source>
</evidence>
<dbReference type="FunFam" id="2.60.34.10:FF:000005">
    <property type="entry name" value="Chaperone protein HscA homolog"/>
    <property type="match status" value="1"/>
</dbReference>
<sequence length="619" mass="66453">MALLQIAEPGQSPKPHERRLAVGIDLGTTNSLVAAVRSGVAEPLPDARGRLILPSAVRYHADRAEVGEGARAAAAQDPLNTIISVKRLMGRGLEDVKQLGEQLPYRFRQGESHMPFIETVQGLKSPVEVSADILRELRQRAETTLGGELVGAVITVPAYFDDAQRQATKDAARLAGLNVLRLLNEPTAAAVAYGLDKGAEGLVAIYDLGGGTFDISILRLTRGVFEVLATGGDTALGGDDFDHAVAGWVIEQAGLSADLDPGRQRELLQIACAAKERLTDATSVSVSYGDWRGELSRAKLDELIEPFIARSLKSCRRAVRDSGIDLEEIRSVVMVGGSTRVPRVRSAVGELFGCEPLTDIDPDQVVAIGAAIQADALAGNKRGEELLLLDVIPLSLGLETMGGLMEKVIPRNTTIPVARAQEFTTYKDGQTAMMIHVLQGERELVKDCRSLARFELRGIPPMVAGAAKIRVTFQVDADGLLGVSARELSSGVEASIQVKPSYGLTDGEIARMLKDSFDYAGDDKAARALREQQVEAQRLLEAVQSALDADGERLLDEEERLAIAAQMDSLRELAGGSDTAAIENQIKRLSQVTDAFAARRMDATVKAALSGRRLNEIEE</sequence>
<dbReference type="GO" id="GO:0016887">
    <property type="term" value="F:ATP hydrolysis activity"/>
    <property type="evidence" value="ECO:0007669"/>
    <property type="project" value="UniProtKB-UniRule"/>
</dbReference>
<evidence type="ECO:0000313" key="7">
    <source>
        <dbReference type="EMBL" id="AVK05363.1"/>
    </source>
</evidence>
<dbReference type="NCBIfam" id="NF003520">
    <property type="entry name" value="PRK05183.1"/>
    <property type="match status" value="1"/>
</dbReference>
<keyword evidence="3 5" id="KW-0067">ATP-binding</keyword>
<dbReference type="FunFam" id="3.30.420.40:FF:000046">
    <property type="entry name" value="Chaperone protein HscA"/>
    <property type="match status" value="1"/>
</dbReference>
<dbReference type="PROSITE" id="PS00297">
    <property type="entry name" value="HSP70_1"/>
    <property type="match status" value="1"/>
</dbReference>
<dbReference type="InterPro" id="IPR018181">
    <property type="entry name" value="Heat_shock_70_CS"/>
</dbReference>
<dbReference type="NCBIfam" id="TIGR01991">
    <property type="entry name" value="HscA"/>
    <property type="match status" value="1"/>
</dbReference>
<dbReference type="InterPro" id="IPR010236">
    <property type="entry name" value="ISC_FeS_clus_asmbl_HscA"/>
</dbReference>
<evidence type="ECO:0000256" key="1">
    <source>
        <dbReference type="ARBA" id="ARBA00007381"/>
    </source>
</evidence>
<keyword evidence="8" id="KW-1185">Reference proteome</keyword>